<evidence type="ECO:0000313" key="1">
    <source>
        <dbReference type="EMBL" id="PRY22075.1"/>
    </source>
</evidence>
<comment type="caution">
    <text evidence="1">The sequence shown here is derived from an EMBL/GenBank/DDBJ whole genome shotgun (WGS) entry which is preliminary data.</text>
</comment>
<evidence type="ECO:0000313" key="2">
    <source>
        <dbReference type="Proteomes" id="UP000238375"/>
    </source>
</evidence>
<accession>A0A2T0RLK6</accession>
<proteinExistence type="predicted"/>
<protein>
    <submittedName>
        <fullName evidence="1">Uncharacterized protein</fullName>
    </submittedName>
</protein>
<dbReference type="Proteomes" id="UP000238375">
    <property type="component" value="Unassembled WGS sequence"/>
</dbReference>
<keyword evidence="2" id="KW-1185">Reference proteome</keyword>
<name>A0A2T0RLK6_9BACT</name>
<gene>
    <name evidence="1" type="ORF">CLV58_14724</name>
</gene>
<reference evidence="1 2" key="1">
    <citation type="submission" date="2018-03" db="EMBL/GenBank/DDBJ databases">
        <title>Genomic Encyclopedia of Archaeal and Bacterial Type Strains, Phase II (KMG-II): from individual species to whole genera.</title>
        <authorList>
            <person name="Goeker M."/>
        </authorList>
    </citation>
    <scope>NUCLEOTIDE SEQUENCE [LARGE SCALE GENOMIC DNA]</scope>
    <source>
        <strain evidence="1 2">DSM 28354</strain>
    </source>
</reference>
<sequence>MLVWAVASAKIASCIGILLPDAHPGFPLLPNMNLVIAKPVQVASFVTSRQASAGKQAIGTRIVSAPAKDGVACT</sequence>
<dbReference type="EMBL" id="PVTE01000047">
    <property type="protein sequence ID" value="PRY22075.1"/>
    <property type="molecule type" value="Genomic_DNA"/>
</dbReference>
<organism evidence="1 2">
    <name type="scientific">Spirosoma oryzae</name>
    <dbReference type="NCBI Taxonomy" id="1469603"/>
    <lineage>
        <taxon>Bacteria</taxon>
        <taxon>Pseudomonadati</taxon>
        <taxon>Bacteroidota</taxon>
        <taxon>Cytophagia</taxon>
        <taxon>Cytophagales</taxon>
        <taxon>Cytophagaceae</taxon>
        <taxon>Spirosoma</taxon>
    </lineage>
</organism>
<dbReference type="AlphaFoldDB" id="A0A2T0RLK6"/>